<dbReference type="AlphaFoldDB" id="A0A455SYM7"/>
<dbReference type="EMBL" id="AP019377">
    <property type="protein sequence ID" value="BBH93447.1"/>
    <property type="molecule type" value="Genomic_DNA"/>
</dbReference>
<evidence type="ECO:0000313" key="3">
    <source>
        <dbReference type="EMBL" id="BBH93447.1"/>
    </source>
</evidence>
<keyword evidence="2" id="KW-0472">Membrane</keyword>
<accession>A0A455SYM7</accession>
<reference evidence="3" key="1">
    <citation type="submission" date="2018-12" db="EMBL/GenBank/DDBJ databases">
        <title>Novel natural products biosynthetic potential of the class Ktedonobacteria.</title>
        <authorList>
            <person name="Zheng Y."/>
            <person name="Saitou A."/>
            <person name="Wang C.M."/>
            <person name="Toyoda A."/>
            <person name="Minakuchi Y."/>
            <person name="Sekiguchi Y."/>
            <person name="Ueda K."/>
            <person name="Takano H."/>
            <person name="Sakai Y."/>
            <person name="Yokota A."/>
            <person name="Yabe S."/>
        </authorList>
    </citation>
    <scope>NUCLEOTIDE SEQUENCE</scope>
    <source>
        <strain evidence="3">A3-2</strain>
    </source>
</reference>
<evidence type="ECO:0000256" key="2">
    <source>
        <dbReference type="SAM" id="Phobius"/>
    </source>
</evidence>
<keyword evidence="2" id="KW-0812">Transmembrane</keyword>
<protein>
    <submittedName>
        <fullName evidence="3">Uncharacterized protein</fullName>
    </submittedName>
</protein>
<organism evidence="3">
    <name type="scientific">Thermogemmatispora argillosa</name>
    <dbReference type="NCBI Taxonomy" id="2045280"/>
    <lineage>
        <taxon>Bacteria</taxon>
        <taxon>Bacillati</taxon>
        <taxon>Chloroflexota</taxon>
        <taxon>Ktedonobacteria</taxon>
        <taxon>Thermogemmatisporales</taxon>
        <taxon>Thermogemmatisporaceae</taxon>
        <taxon>Thermogemmatispora</taxon>
    </lineage>
</organism>
<gene>
    <name evidence="3" type="ORF">KTA_16460</name>
</gene>
<evidence type="ECO:0000256" key="1">
    <source>
        <dbReference type="SAM" id="MobiDB-lite"/>
    </source>
</evidence>
<sequence>MAPAELEALAGATPPLFIFAAMALVSSLISRSLDWLPSPRPAISRERLTSAQQSQGAQEKGGEAAPPREAAG</sequence>
<feature type="compositionally biased region" description="Low complexity" evidence="1">
    <location>
        <begin position="63"/>
        <end position="72"/>
    </location>
</feature>
<feature type="transmembrane region" description="Helical" evidence="2">
    <location>
        <begin position="12"/>
        <end position="30"/>
    </location>
</feature>
<keyword evidence="2" id="KW-1133">Transmembrane helix</keyword>
<feature type="region of interest" description="Disordered" evidence="1">
    <location>
        <begin position="44"/>
        <end position="72"/>
    </location>
</feature>
<proteinExistence type="predicted"/>
<name>A0A455SYM7_9CHLR</name>